<accession>A0AA41QAC0</accession>
<sequence>MSPRPSRRPTRGRAVVLGVLLALGLAACSGGASDGSADSAGAPESVTDEAAGGDNAAGDLAGTVSAVTLRELVTTGSATLVVADPVAAAQQLARIVEQVGGRVEQRSEQAGSDGEPGRASMTLRIPADQVTPTIDALDGVGTVSDVTIDTVDVTATAQDLDARISALETSTDRLRGLMAGAASVTDLLEVERELSTRQAELDSLRAQREHLSDEVAMSTLRVDIVADAAAVTSQEEEPGFVGGLAAGWEALVSTVQVVVLVVGVLLPWLAVAALAYVAYRVVRTARRRRAPEPGTTPPATEPEREPARVP</sequence>
<feature type="region of interest" description="Disordered" evidence="2">
    <location>
        <begin position="102"/>
        <end position="121"/>
    </location>
</feature>
<feature type="coiled-coil region" evidence="1">
    <location>
        <begin position="187"/>
        <end position="214"/>
    </location>
</feature>
<feature type="region of interest" description="Disordered" evidence="2">
    <location>
        <begin position="32"/>
        <end position="56"/>
    </location>
</feature>
<dbReference type="AlphaFoldDB" id="A0AA41QAC0"/>
<keyword evidence="3" id="KW-0472">Membrane</keyword>
<feature type="signal peptide" evidence="4">
    <location>
        <begin position="1"/>
        <end position="32"/>
    </location>
</feature>
<evidence type="ECO:0000256" key="1">
    <source>
        <dbReference type="SAM" id="Coils"/>
    </source>
</evidence>
<gene>
    <name evidence="6" type="ORF">L1785_02260</name>
</gene>
<evidence type="ECO:0000256" key="4">
    <source>
        <dbReference type="SAM" id="SignalP"/>
    </source>
</evidence>
<reference evidence="6" key="1">
    <citation type="submission" date="2022-01" db="EMBL/GenBank/DDBJ databases">
        <title>Antribacter sp. nov., isolated from Guizhou of China.</title>
        <authorList>
            <person name="Chengliang C."/>
            <person name="Ya Z."/>
        </authorList>
    </citation>
    <scope>NUCLEOTIDE SEQUENCE</scope>
    <source>
        <strain evidence="6">KLBMP 9083</strain>
    </source>
</reference>
<dbReference type="PROSITE" id="PS51257">
    <property type="entry name" value="PROKAR_LIPOPROTEIN"/>
    <property type="match status" value="1"/>
</dbReference>
<comment type="caution">
    <text evidence="6">The sequence shown here is derived from an EMBL/GenBank/DDBJ whole genome shotgun (WGS) entry which is preliminary data.</text>
</comment>
<feature type="transmembrane region" description="Helical" evidence="3">
    <location>
        <begin position="257"/>
        <end position="279"/>
    </location>
</feature>
<feature type="domain" description="DUF4349" evidence="5">
    <location>
        <begin position="70"/>
        <end position="280"/>
    </location>
</feature>
<keyword evidence="1" id="KW-0175">Coiled coil</keyword>
<dbReference type="Pfam" id="PF14257">
    <property type="entry name" value="DUF4349"/>
    <property type="match status" value="1"/>
</dbReference>
<keyword evidence="4" id="KW-0732">Signal</keyword>
<keyword evidence="3" id="KW-0812">Transmembrane</keyword>
<dbReference type="RefSeq" id="WP_236087504.1">
    <property type="nucleotide sequence ID" value="NZ_JAKGSG010000007.1"/>
</dbReference>
<feature type="chain" id="PRO_5041393098" evidence="4">
    <location>
        <begin position="33"/>
        <end position="310"/>
    </location>
</feature>
<dbReference type="InterPro" id="IPR025645">
    <property type="entry name" value="DUF4349"/>
</dbReference>
<dbReference type="EMBL" id="JAKGSG010000007">
    <property type="protein sequence ID" value="MCF4119793.1"/>
    <property type="molecule type" value="Genomic_DNA"/>
</dbReference>
<proteinExistence type="predicted"/>
<keyword evidence="7" id="KW-1185">Reference proteome</keyword>
<feature type="region of interest" description="Disordered" evidence="2">
    <location>
        <begin position="287"/>
        <end position="310"/>
    </location>
</feature>
<dbReference type="Proteomes" id="UP001165405">
    <property type="component" value="Unassembled WGS sequence"/>
</dbReference>
<evidence type="ECO:0000256" key="2">
    <source>
        <dbReference type="SAM" id="MobiDB-lite"/>
    </source>
</evidence>
<evidence type="ECO:0000313" key="6">
    <source>
        <dbReference type="EMBL" id="MCF4119793.1"/>
    </source>
</evidence>
<feature type="compositionally biased region" description="Basic and acidic residues" evidence="2">
    <location>
        <begin position="301"/>
        <end position="310"/>
    </location>
</feature>
<name>A0AA41QAC0_9MICO</name>
<protein>
    <submittedName>
        <fullName evidence="6">DUF4349 domain-containing protein</fullName>
    </submittedName>
</protein>
<evidence type="ECO:0000313" key="7">
    <source>
        <dbReference type="Proteomes" id="UP001165405"/>
    </source>
</evidence>
<evidence type="ECO:0000256" key="3">
    <source>
        <dbReference type="SAM" id="Phobius"/>
    </source>
</evidence>
<keyword evidence="3" id="KW-1133">Transmembrane helix</keyword>
<evidence type="ECO:0000259" key="5">
    <source>
        <dbReference type="Pfam" id="PF14257"/>
    </source>
</evidence>
<organism evidence="6 7">
    <name type="scientific">Antribacter soli</name>
    <dbReference type="NCBI Taxonomy" id="2910976"/>
    <lineage>
        <taxon>Bacteria</taxon>
        <taxon>Bacillati</taxon>
        <taxon>Actinomycetota</taxon>
        <taxon>Actinomycetes</taxon>
        <taxon>Micrococcales</taxon>
        <taxon>Promicromonosporaceae</taxon>
        <taxon>Antribacter</taxon>
    </lineage>
</organism>